<proteinExistence type="predicted"/>
<protein>
    <submittedName>
        <fullName evidence="3">Amidase signature domain-containing protein</fullName>
    </submittedName>
</protein>
<sequence>MLELLCLHGASAGHDVRDSTSSSRPVPSFSQALEPSTSGSSTDYASSRPLQGKRMALIKETLGEGVEPQVQAAIMQAAKHYESLGAVVEEVSLPSFRLGLPAYYVLAVSEASSNLARYDGVRFGSRNKDAAELQAMYEASRELGLGGEVKRRIMMGTYALSAGYYDAYYKRAQQVRTIIASEMEGALQQYDGLLCPAAPTLAYRFGEKAKDPLSMYKGDVCTVNVNMAGLPAVVLPCGFADQASHPGSPQLPVGLQVVGRAFDEAGILQLAHAYEQTRSAENWPTLAFPALP</sequence>
<dbReference type="Gene3D" id="3.90.1300.10">
    <property type="entry name" value="Amidase signature (AS) domain"/>
    <property type="match status" value="1"/>
</dbReference>
<accession>A0ABQ7G9D2</accession>
<evidence type="ECO:0000313" key="4">
    <source>
        <dbReference type="Proteomes" id="UP000815325"/>
    </source>
</evidence>
<dbReference type="Proteomes" id="UP000815325">
    <property type="component" value="Unassembled WGS sequence"/>
</dbReference>
<feature type="compositionally biased region" description="Low complexity" evidence="1">
    <location>
        <begin position="19"/>
        <end position="47"/>
    </location>
</feature>
<gene>
    <name evidence="3" type="ORF">DUNSADRAFT_13479</name>
</gene>
<dbReference type="Pfam" id="PF01425">
    <property type="entry name" value="Amidase"/>
    <property type="match status" value="1"/>
</dbReference>
<keyword evidence="4" id="KW-1185">Reference proteome</keyword>
<dbReference type="SUPFAM" id="SSF75304">
    <property type="entry name" value="Amidase signature (AS) enzymes"/>
    <property type="match status" value="1"/>
</dbReference>
<comment type="caution">
    <text evidence="3">The sequence shown here is derived from an EMBL/GenBank/DDBJ whole genome shotgun (WGS) entry which is preliminary data.</text>
</comment>
<dbReference type="EMBL" id="MU069969">
    <property type="protein sequence ID" value="KAF5831176.1"/>
    <property type="molecule type" value="Genomic_DNA"/>
</dbReference>
<dbReference type="PANTHER" id="PTHR11895">
    <property type="entry name" value="TRANSAMIDASE"/>
    <property type="match status" value="1"/>
</dbReference>
<evidence type="ECO:0000256" key="1">
    <source>
        <dbReference type="SAM" id="MobiDB-lite"/>
    </source>
</evidence>
<feature type="domain" description="Amidase" evidence="2">
    <location>
        <begin position="12"/>
        <end position="268"/>
    </location>
</feature>
<dbReference type="InterPro" id="IPR036928">
    <property type="entry name" value="AS_sf"/>
</dbReference>
<evidence type="ECO:0000313" key="3">
    <source>
        <dbReference type="EMBL" id="KAF5831176.1"/>
    </source>
</evidence>
<reference evidence="3" key="1">
    <citation type="submission" date="2017-08" db="EMBL/GenBank/DDBJ databases">
        <authorList>
            <person name="Polle J.E."/>
            <person name="Barry K."/>
            <person name="Cushman J."/>
            <person name="Schmutz J."/>
            <person name="Tran D."/>
            <person name="Hathwaick L.T."/>
            <person name="Yim W.C."/>
            <person name="Jenkins J."/>
            <person name="Mckie-Krisberg Z.M."/>
            <person name="Prochnik S."/>
            <person name="Lindquist E."/>
            <person name="Dockter R.B."/>
            <person name="Adam C."/>
            <person name="Molina H."/>
            <person name="Bunkerborg J."/>
            <person name="Jin E."/>
            <person name="Buchheim M."/>
            <person name="Magnuson J."/>
        </authorList>
    </citation>
    <scope>NUCLEOTIDE SEQUENCE</scope>
    <source>
        <strain evidence="3">CCAP 19/18</strain>
    </source>
</reference>
<organism evidence="3 4">
    <name type="scientific">Dunaliella salina</name>
    <name type="common">Green alga</name>
    <name type="synonym">Protococcus salinus</name>
    <dbReference type="NCBI Taxonomy" id="3046"/>
    <lineage>
        <taxon>Eukaryota</taxon>
        <taxon>Viridiplantae</taxon>
        <taxon>Chlorophyta</taxon>
        <taxon>core chlorophytes</taxon>
        <taxon>Chlorophyceae</taxon>
        <taxon>CS clade</taxon>
        <taxon>Chlamydomonadales</taxon>
        <taxon>Dunaliellaceae</taxon>
        <taxon>Dunaliella</taxon>
    </lineage>
</organism>
<name>A0ABQ7G9D2_DUNSA</name>
<evidence type="ECO:0000259" key="2">
    <source>
        <dbReference type="Pfam" id="PF01425"/>
    </source>
</evidence>
<dbReference type="InterPro" id="IPR000120">
    <property type="entry name" value="Amidase"/>
</dbReference>
<dbReference type="InterPro" id="IPR023631">
    <property type="entry name" value="Amidase_dom"/>
</dbReference>
<dbReference type="PANTHER" id="PTHR11895:SF7">
    <property type="entry name" value="GLUTAMYL-TRNA(GLN) AMIDOTRANSFERASE SUBUNIT A, MITOCHONDRIAL"/>
    <property type="match status" value="1"/>
</dbReference>
<feature type="region of interest" description="Disordered" evidence="1">
    <location>
        <begin position="13"/>
        <end position="47"/>
    </location>
</feature>